<dbReference type="EMBL" id="MU005570">
    <property type="protein sequence ID" value="KAF2691102.1"/>
    <property type="molecule type" value="Genomic_DNA"/>
</dbReference>
<feature type="compositionally biased region" description="Low complexity" evidence="7">
    <location>
        <begin position="23"/>
        <end position="34"/>
    </location>
</feature>
<feature type="binding site" evidence="6">
    <location>
        <position position="247"/>
    </location>
    <ligand>
        <name>ATP</name>
        <dbReference type="ChEBI" id="CHEBI:30616"/>
    </ligand>
</feature>
<accession>A0A6G1JKL4</accession>
<dbReference type="GO" id="GO:0005524">
    <property type="term" value="F:ATP binding"/>
    <property type="evidence" value="ECO:0007669"/>
    <property type="project" value="UniProtKB-UniRule"/>
</dbReference>
<feature type="compositionally biased region" description="Basic and acidic residues" evidence="7">
    <location>
        <begin position="379"/>
        <end position="399"/>
    </location>
</feature>
<dbReference type="GO" id="GO:0005634">
    <property type="term" value="C:nucleus"/>
    <property type="evidence" value="ECO:0007669"/>
    <property type="project" value="TreeGrafter"/>
</dbReference>
<gene>
    <name evidence="9" type="ORF">K458DRAFT_355592</name>
</gene>
<dbReference type="PROSITE" id="PS00107">
    <property type="entry name" value="PROTEIN_KINASE_ATP"/>
    <property type="match status" value="1"/>
</dbReference>
<comment type="similarity">
    <text evidence="5">Belongs to the protein kinase superfamily. Ser/Thr protein kinase family. GCN2 subfamily.</text>
</comment>
<evidence type="ECO:0000256" key="4">
    <source>
        <dbReference type="ARBA" id="ARBA00022840"/>
    </source>
</evidence>
<dbReference type="InterPro" id="IPR008271">
    <property type="entry name" value="Ser/Thr_kinase_AS"/>
</dbReference>
<keyword evidence="2 6" id="KW-0547">Nucleotide-binding</keyword>
<protein>
    <submittedName>
        <fullName evidence="9">Kinase-like protein</fullName>
    </submittedName>
</protein>
<evidence type="ECO:0000256" key="7">
    <source>
        <dbReference type="SAM" id="MobiDB-lite"/>
    </source>
</evidence>
<feature type="region of interest" description="Disordered" evidence="7">
    <location>
        <begin position="1"/>
        <end position="68"/>
    </location>
</feature>
<keyword evidence="1" id="KW-0808">Transferase</keyword>
<dbReference type="PROSITE" id="PS00108">
    <property type="entry name" value="PROTEIN_KINASE_ST"/>
    <property type="match status" value="1"/>
</dbReference>
<dbReference type="AlphaFoldDB" id="A0A6G1JKL4"/>
<sequence length="686" mass="74339">MSMFRRPGDSSSSEDESSHVLEESSASAEDASLSRINTMDSAQSAPVASGSSGLQVAPAVPLPRSKTTDHMRDLVLHSLLEDKATREAASHLGKDQSDPEVQKLAKETYKGLAQQLSGNYIDMYASDEMKDKRAAAKEGINNATRLHLTSLSAAANASATAAIASSSQALVSRSILGLPGDQSFCGLQHPIPMFLQGHPGLHTDRYAREYEELEVVGKGGYGKVFKVKHKLDNSFYAVKKIVVSPVKMQKIQERGVQEMESLLEEVRSLARFDHVNIVRYHSAWFEFSTLSADAPMPSTATVFGPERLLRNASGPSFSASEAHQLHPSFDNLALFEQPSHYSGADIVFETSDTVAKAQEPRSGADIVFEASDTGAGSKSEAEVASPHERTSRRTDRRGSEATIGTISSARSHMSAVEEAVDEDEEDIEMIPRSHAPTLEESESMISNSDMPHQLISARPTSGPVLTLNVQMSLYDTNLALFLSETHSPPSHCFHPCISLELLASIISGVQYLHSRSVVHRDLKPANIFLSLSNDRLPPAGSVNLSSCHPCPARECLHLTPRIGDFGLVAALGESCLTESAKPVGTEFYRPPAGGRISEKLDVFALGVVAFEMLQRFGTRMERVDALTRLRRGEFPADFATHIGVAGERVQGLLGGMVGGSEEESWGCEQVKKEIEGIVRELRGMGE</sequence>
<keyword evidence="10" id="KW-1185">Reference proteome</keyword>
<evidence type="ECO:0000256" key="5">
    <source>
        <dbReference type="ARBA" id="ARBA00037982"/>
    </source>
</evidence>
<dbReference type="GO" id="GO:0004694">
    <property type="term" value="F:eukaryotic translation initiation factor 2alpha kinase activity"/>
    <property type="evidence" value="ECO:0007669"/>
    <property type="project" value="TreeGrafter"/>
</dbReference>
<dbReference type="InterPro" id="IPR011009">
    <property type="entry name" value="Kinase-like_dom_sf"/>
</dbReference>
<feature type="region of interest" description="Disordered" evidence="7">
    <location>
        <begin position="370"/>
        <end position="403"/>
    </location>
</feature>
<name>A0A6G1JKL4_9PLEO</name>
<dbReference type="Pfam" id="PF00069">
    <property type="entry name" value="Pkinase"/>
    <property type="match status" value="2"/>
</dbReference>
<feature type="domain" description="Protein kinase" evidence="8">
    <location>
        <begin position="210"/>
        <end position="686"/>
    </location>
</feature>
<dbReference type="SMART" id="SM00220">
    <property type="entry name" value="S_TKc"/>
    <property type="match status" value="1"/>
</dbReference>
<evidence type="ECO:0000313" key="10">
    <source>
        <dbReference type="Proteomes" id="UP000799291"/>
    </source>
</evidence>
<dbReference type="PANTHER" id="PTHR11042:SF187">
    <property type="entry name" value="EUKARYOTIC TRANSLATION INITIATION FACTOR 2-ALPHA KINASE 2"/>
    <property type="match status" value="1"/>
</dbReference>
<keyword evidence="3 9" id="KW-0418">Kinase</keyword>
<dbReference type="Gene3D" id="3.30.200.20">
    <property type="entry name" value="Phosphorylase Kinase, domain 1"/>
    <property type="match status" value="1"/>
</dbReference>
<feature type="compositionally biased region" description="Polar residues" evidence="7">
    <location>
        <begin position="35"/>
        <end position="54"/>
    </location>
</feature>
<dbReference type="SUPFAM" id="SSF56112">
    <property type="entry name" value="Protein kinase-like (PK-like)"/>
    <property type="match status" value="1"/>
</dbReference>
<evidence type="ECO:0000313" key="9">
    <source>
        <dbReference type="EMBL" id="KAF2691102.1"/>
    </source>
</evidence>
<evidence type="ECO:0000256" key="1">
    <source>
        <dbReference type="ARBA" id="ARBA00022679"/>
    </source>
</evidence>
<proteinExistence type="inferred from homology"/>
<dbReference type="PROSITE" id="PS50011">
    <property type="entry name" value="PROTEIN_KINASE_DOM"/>
    <property type="match status" value="1"/>
</dbReference>
<evidence type="ECO:0000256" key="2">
    <source>
        <dbReference type="ARBA" id="ARBA00022741"/>
    </source>
</evidence>
<evidence type="ECO:0000256" key="6">
    <source>
        <dbReference type="PROSITE-ProRule" id="PRU10141"/>
    </source>
</evidence>
<dbReference type="GO" id="GO:0005737">
    <property type="term" value="C:cytoplasm"/>
    <property type="evidence" value="ECO:0007669"/>
    <property type="project" value="TreeGrafter"/>
</dbReference>
<dbReference type="OrthoDB" id="1405469at2759"/>
<dbReference type="Gene3D" id="1.10.510.10">
    <property type="entry name" value="Transferase(Phosphotransferase) domain 1"/>
    <property type="match status" value="1"/>
</dbReference>
<dbReference type="Proteomes" id="UP000799291">
    <property type="component" value="Unassembled WGS sequence"/>
</dbReference>
<evidence type="ECO:0000256" key="3">
    <source>
        <dbReference type="ARBA" id="ARBA00022777"/>
    </source>
</evidence>
<dbReference type="InterPro" id="IPR050339">
    <property type="entry name" value="CC_SR_Kinase"/>
</dbReference>
<reference evidence="9" key="1">
    <citation type="journal article" date="2020" name="Stud. Mycol.">
        <title>101 Dothideomycetes genomes: a test case for predicting lifestyles and emergence of pathogens.</title>
        <authorList>
            <person name="Haridas S."/>
            <person name="Albert R."/>
            <person name="Binder M."/>
            <person name="Bloem J."/>
            <person name="Labutti K."/>
            <person name="Salamov A."/>
            <person name="Andreopoulos B."/>
            <person name="Baker S."/>
            <person name="Barry K."/>
            <person name="Bills G."/>
            <person name="Bluhm B."/>
            <person name="Cannon C."/>
            <person name="Castanera R."/>
            <person name="Culley D."/>
            <person name="Daum C."/>
            <person name="Ezra D."/>
            <person name="Gonzalez J."/>
            <person name="Henrissat B."/>
            <person name="Kuo A."/>
            <person name="Liang C."/>
            <person name="Lipzen A."/>
            <person name="Lutzoni F."/>
            <person name="Magnuson J."/>
            <person name="Mondo S."/>
            <person name="Nolan M."/>
            <person name="Ohm R."/>
            <person name="Pangilinan J."/>
            <person name="Park H.-J."/>
            <person name="Ramirez L."/>
            <person name="Alfaro M."/>
            <person name="Sun H."/>
            <person name="Tritt A."/>
            <person name="Yoshinaga Y."/>
            <person name="Zwiers L.-H."/>
            <person name="Turgeon B."/>
            <person name="Goodwin S."/>
            <person name="Spatafora J."/>
            <person name="Crous P."/>
            <person name="Grigoriev I."/>
        </authorList>
    </citation>
    <scope>NUCLEOTIDE SEQUENCE</scope>
    <source>
        <strain evidence="9">CBS 122367</strain>
    </source>
</reference>
<dbReference type="InterPro" id="IPR000719">
    <property type="entry name" value="Prot_kinase_dom"/>
</dbReference>
<dbReference type="InterPro" id="IPR017441">
    <property type="entry name" value="Protein_kinase_ATP_BS"/>
</dbReference>
<evidence type="ECO:0000259" key="8">
    <source>
        <dbReference type="PROSITE" id="PS50011"/>
    </source>
</evidence>
<organism evidence="9 10">
    <name type="scientific">Lentithecium fluviatile CBS 122367</name>
    <dbReference type="NCBI Taxonomy" id="1168545"/>
    <lineage>
        <taxon>Eukaryota</taxon>
        <taxon>Fungi</taxon>
        <taxon>Dikarya</taxon>
        <taxon>Ascomycota</taxon>
        <taxon>Pezizomycotina</taxon>
        <taxon>Dothideomycetes</taxon>
        <taxon>Pleosporomycetidae</taxon>
        <taxon>Pleosporales</taxon>
        <taxon>Massarineae</taxon>
        <taxon>Lentitheciaceae</taxon>
        <taxon>Lentithecium</taxon>
    </lineage>
</organism>
<keyword evidence="4 6" id="KW-0067">ATP-binding</keyword>
<dbReference type="PANTHER" id="PTHR11042">
    <property type="entry name" value="EUKARYOTIC TRANSLATION INITIATION FACTOR 2-ALPHA KINASE EIF2-ALPHA KINASE -RELATED"/>
    <property type="match status" value="1"/>
</dbReference>